<evidence type="ECO:0000313" key="2">
    <source>
        <dbReference type="EMBL" id="GMF38900.1"/>
    </source>
</evidence>
<gene>
    <name evidence="2" type="ORF">Pfra01_001137700</name>
</gene>
<accession>A0A9W6XHY3</accession>
<evidence type="ECO:0000313" key="3">
    <source>
        <dbReference type="Proteomes" id="UP001165121"/>
    </source>
</evidence>
<evidence type="ECO:0000256" key="1">
    <source>
        <dbReference type="SAM" id="MobiDB-lite"/>
    </source>
</evidence>
<organism evidence="2 3">
    <name type="scientific">Phytophthora fragariaefolia</name>
    <dbReference type="NCBI Taxonomy" id="1490495"/>
    <lineage>
        <taxon>Eukaryota</taxon>
        <taxon>Sar</taxon>
        <taxon>Stramenopiles</taxon>
        <taxon>Oomycota</taxon>
        <taxon>Peronosporomycetes</taxon>
        <taxon>Peronosporales</taxon>
        <taxon>Peronosporaceae</taxon>
        <taxon>Phytophthora</taxon>
    </lineage>
</organism>
<protein>
    <submittedName>
        <fullName evidence="2">Unnamed protein product</fullName>
    </submittedName>
</protein>
<dbReference type="Proteomes" id="UP001165121">
    <property type="component" value="Unassembled WGS sequence"/>
</dbReference>
<feature type="compositionally biased region" description="Acidic residues" evidence="1">
    <location>
        <begin position="261"/>
        <end position="278"/>
    </location>
</feature>
<dbReference type="AlphaFoldDB" id="A0A9W6XHY3"/>
<name>A0A9W6XHY3_9STRA</name>
<sequence length="298" mass="32906">MAMIIVLDISCIFHRVEFIDLPVPSSSSPNASPMDVEELTAFPEGVKPLNRKIYHFNEAGAIPWTRSLLKRMTEHGCLDILVPLKMGGFLRRLGTASTYSIERVEVYLRRSHESGAKISEGVIVDQFPVLFRHRYRASEAPQLTPCFTILRASIGTNGGNFKHDLVGVESTDRDEQNSNDGRGDDKGWTPNLVAQEVSNVVEERDDDCSSSEASLADGDVNDGESDSGESNVFLGGELSEADSRDDESESSEDSGAKGNQDEDEDGNGNSEFEESEEHCEEKVGRRPGRETMTRQRTK</sequence>
<comment type="caution">
    <text evidence="2">The sequence shown here is derived from an EMBL/GenBank/DDBJ whole genome shotgun (WGS) entry which is preliminary data.</text>
</comment>
<feature type="compositionally biased region" description="Acidic residues" evidence="1">
    <location>
        <begin position="239"/>
        <end position="252"/>
    </location>
</feature>
<reference evidence="2" key="1">
    <citation type="submission" date="2023-04" db="EMBL/GenBank/DDBJ databases">
        <title>Phytophthora fragariaefolia NBRC 109709.</title>
        <authorList>
            <person name="Ichikawa N."/>
            <person name="Sato H."/>
            <person name="Tonouchi N."/>
        </authorList>
    </citation>
    <scope>NUCLEOTIDE SEQUENCE</scope>
    <source>
        <strain evidence="2">NBRC 109709</strain>
    </source>
</reference>
<dbReference type="EMBL" id="BSXT01001123">
    <property type="protein sequence ID" value="GMF38900.1"/>
    <property type="molecule type" value="Genomic_DNA"/>
</dbReference>
<keyword evidence="3" id="KW-1185">Reference proteome</keyword>
<feature type="compositionally biased region" description="Basic and acidic residues" evidence="1">
    <location>
        <begin position="168"/>
        <end position="187"/>
    </location>
</feature>
<feature type="compositionally biased region" description="Basic and acidic residues" evidence="1">
    <location>
        <begin position="279"/>
        <end position="298"/>
    </location>
</feature>
<proteinExistence type="predicted"/>
<feature type="region of interest" description="Disordered" evidence="1">
    <location>
        <begin position="168"/>
        <end position="298"/>
    </location>
</feature>